<dbReference type="Proteomes" id="UP001289374">
    <property type="component" value="Unassembled WGS sequence"/>
</dbReference>
<dbReference type="AlphaFoldDB" id="A0AAE1X622"/>
<feature type="compositionally biased region" description="Gly residues" evidence="1">
    <location>
        <begin position="1"/>
        <end position="10"/>
    </location>
</feature>
<name>A0AAE1X622_9LAMI</name>
<proteinExistence type="predicted"/>
<keyword evidence="2" id="KW-1133">Transmembrane helix</keyword>
<sequence length="398" mass="44974">MGGKSCGGGRSVRKRKGVATGRRKGEAAALGEVVGVGGGARGGRWWLGAAVMAVVAGRRSSGESSCKELVSLETTSEQNLDRNSIILDIKEELNELPSRYSRPSIFKVDDYLRSGGWDNVYDPEIVAIGPYHHGKTHLKYMELHKFRYLKRLLDRRNENQADHYIDAVIGMEERARKCYAGSIDLSKNDFVKLMVRDGCFLIELLRYHGLKNLRDPDDPILQERTLSQLRHDIVLVENQLPFFLLNQLFIMTKSEDPNDDIISLTLLFVKGMFLNLSAPTVLQGNIGKNNQASAVEWDNINSASGLREAGIKFKKAKDYTSLMDINYSQTFADVNKHYRRRTKKWLAKLWRDYFNSPWSILKFLAAVALLALAFLQTFYTVYSYYNLKTNSNGPPSGS</sequence>
<keyword evidence="4" id="KW-1185">Reference proteome</keyword>
<organism evidence="3 4">
    <name type="scientific">Sesamum angolense</name>
    <dbReference type="NCBI Taxonomy" id="2727404"/>
    <lineage>
        <taxon>Eukaryota</taxon>
        <taxon>Viridiplantae</taxon>
        <taxon>Streptophyta</taxon>
        <taxon>Embryophyta</taxon>
        <taxon>Tracheophyta</taxon>
        <taxon>Spermatophyta</taxon>
        <taxon>Magnoliopsida</taxon>
        <taxon>eudicotyledons</taxon>
        <taxon>Gunneridae</taxon>
        <taxon>Pentapetalae</taxon>
        <taxon>asterids</taxon>
        <taxon>lamiids</taxon>
        <taxon>Lamiales</taxon>
        <taxon>Pedaliaceae</taxon>
        <taxon>Sesamum</taxon>
    </lineage>
</organism>
<evidence type="ECO:0000313" key="4">
    <source>
        <dbReference type="Proteomes" id="UP001289374"/>
    </source>
</evidence>
<evidence type="ECO:0000313" key="3">
    <source>
        <dbReference type="EMBL" id="KAK4405766.1"/>
    </source>
</evidence>
<dbReference type="InterPro" id="IPR004158">
    <property type="entry name" value="DUF247_pln"/>
</dbReference>
<dbReference type="Pfam" id="PF03140">
    <property type="entry name" value="DUF247"/>
    <property type="match status" value="1"/>
</dbReference>
<dbReference type="PANTHER" id="PTHR31170">
    <property type="entry name" value="BNAC04G53230D PROTEIN"/>
    <property type="match status" value="1"/>
</dbReference>
<protein>
    <submittedName>
        <fullName evidence="3">Uncharacterized protein</fullName>
    </submittedName>
</protein>
<feature type="region of interest" description="Disordered" evidence="1">
    <location>
        <begin position="1"/>
        <end position="21"/>
    </location>
</feature>
<gene>
    <name evidence="3" type="ORF">Sango_0583100</name>
</gene>
<reference evidence="3" key="2">
    <citation type="journal article" date="2024" name="Plant">
        <title>Genomic evolution and insights into agronomic trait innovations of Sesamum species.</title>
        <authorList>
            <person name="Miao H."/>
            <person name="Wang L."/>
            <person name="Qu L."/>
            <person name="Liu H."/>
            <person name="Sun Y."/>
            <person name="Le M."/>
            <person name="Wang Q."/>
            <person name="Wei S."/>
            <person name="Zheng Y."/>
            <person name="Lin W."/>
            <person name="Duan Y."/>
            <person name="Cao H."/>
            <person name="Xiong S."/>
            <person name="Wang X."/>
            <person name="Wei L."/>
            <person name="Li C."/>
            <person name="Ma Q."/>
            <person name="Ju M."/>
            <person name="Zhao R."/>
            <person name="Li G."/>
            <person name="Mu C."/>
            <person name="Tian Q."/>
            <person name="Mei H."/>
            <person name="Zhang T."/>
            <person name="Gao T."/>
            <person name="Zhang H."/>
        </authorList>
    </citation>
    <scope>NUCLEOTIDE SEQUENCE</scope>
    <source>
        <strain evidence="3">K16</strain>
    </source>
</reference>
<evidence type="ECO:0000256" key="1">
    <source>
        <dbReference type="SAM" id="MobiDB-lite"/>
    </source>
</evidence>
<comment type="caution">
    <text evidence="3">The sequence shown here is derived from an EMBL/GenBank/DDBJ whole genome shotgun (WGS) entry which is preliminary data.</text>
</comment>
<dbReference type="PANTHER" id="PTHR31170:SF17">
    <property type="match status" value="1"/>
</dbReference>
<evidence type="ECO:0000256" key="2">
    <source>
        <dbReference type="SAM" id="Phobius"/>
    </source>
</evidence>
<feature type="transmembrane region" description="Helical" evidence="2">
    <location>
        <begin position="360"/>
        <end position="385"/>
    </location>
</feature>
<accession>A0AAE1X622</accession>
<keyword evidence="2" id="KW-0812">Transmembrane</keyword>
<reference evidence="3" key="1">
    <citation type="submission" date="2020-06" db="EMBL/GenBank/DDBJ databases">
        <authorList>
            <person name="Li T."/>
            <person name="Hu X."/>
            <person name="Zhang T."/>
            <person name="Song X."/>
            <person name="Zhang H."/>
            <person name="Dai N."/>
            <person name="Sheng W."/>
            <person name="Hou X."/>
            <person name="Wei L."/>
        </authorList>
    </citation>
    <scope>NUCLEOTIDE SEQUENCE</scope>
    <source>
        <strain evidence="3">K16</strain>
        <tissue evidence="3">Leaf</tissue>
    </source>
</reference>
<keyword evidence="2" id="KW-0472">Membrane</keyword>
<dbReference type="EMBL" id="JACGWL010000003">
    <property type="protein sequence ID" value="KAK4405766.1"/>
    <property type="molecule type" value="Genomic_DNA"/>
</dbReference>